<protein>
    <submittedName>
        <fullName evidence="1">Uncharacterized protein</fullName>
    </submittedName>
</protein>
<gene>
    <name evidence="1" type="ORF">TDSAC_1302</name>
</gene>
<evidence type="ECO:0000313" key="2">
    <source>
        <dbReference type="Proteomes" id="UP000244792"/>
    </source>
</evidence>
<dbReference type="KEGG" id="taci:TDSAC_1302"/>
<dbReference type="AlphaFoldDB" id="A0A2R4W1F1"/>
<organism evidence="1 2">
    <name type="scientific">Thermodesulfobium acidiphilum</name>
    <dbReference type="NCBI Taxonomy" id="1794699"/>
    <lineage>
        <taxon>Bacteria</taxon>
        <taxon>Pseudomonadati</taxon>
        <taxon>Thermodesulfobiota</taxon>
        <taxon>Thermodesulfobiia</taxon>
        <taxon>Thermodesulfobiales</taxon>
        <taxon>Thermodesulfobiaceae</taxon>
        <taxon>Thermodesulfobium</taxon>
    </lineage>
</organism>
<sequence length="45" mass="5110">MEILGIEIGNSESNRRLLNTTIKIQQLRPFSKTANKAYGYIRTGI</sequence>
<dbReference type="EMBL" id="CP020921">
    <property type="protein sequence ID" value="AWB10643.1"/>
    <property type="molecule type" value="Genomic_DNA"/>
</dbReference>
<evidence type="ECO:0000313" key="1">
    <source>
        <dbReference type="EMBL" id="AWB10643.1"/>
    </source>
</evidence>
<dbReference type="Proteomes" id="UP000244792">
    <property type="component" value="Chromosome"/>
</dbReference>
<reference evidence="1 2" key="1">
    <citation type="submission" date="2017-04" db="EMBL/GenBank/DDBJ databases">
        <title>Genomic insights into metabolism of Thermodesulfobium acidiphilum.</title>
        <authorList>
            <person name="Toshchakov S.V."/>
            <person name="Frolov E.N."/>
            <person name="Kublanov I.V."/>
            <person name="Samarov N.I."/>
            <person name="Novikov A."/>
            <person name="Lebedinsky A.V."/>
            <person name="Bonch-Osmolovskaya E.A."/>
            <person name="Chernyh N.A."/>
        </authorList>
    </citation>
    <scope>NUCLEOTIDE SEQUENCE [LARGE SCALE GENOMIC DNA]</scope>
    <source>
        <strain evidence="1 2">3127-1</strain>
    </source>
</reference>
<name>A0A2R4W1F1_THEAF</name>
<proteinExistence type="predicted"/>
<keyword evidence="2" id="KW-1185">Reference proteome</keyword>
<accession>A0A2R4W1F1</accession>